<dbReference type="Proteomes" id="UP000053199">
    <property type="component" value="Unassembled WGS sequence"/>
</dbReference>
<dbReference type="EMBL" id="LNQM01000004">
    <property type="protein sequence ID" value="KSU76095.1"/>
    <property type="molecule type" value="Genomic_DNA"/>
</dbReference>
<dbReference type="STRING" id="993070.AS031_12075"/>
<proteinExistence type="predicted"/>
<feature type="region of interest" description="Disordered" evidence="1">
    <location>
        <begin position="47"/>
        <end position="70"/>
    </location>
</feature>
<name>A0A0V8IN45_9MICC</name>
<sequence length="70" mass="7781">MPTRELDRIHRALIHCQQVQHPGNAGKLTEPALALLDLVTAELSRRRLQAGKSTPSPADEQEVPRDGRSF</sequence>
<gene>
    <name evidence="2" type="ORF">AS031_12075</name>
</gene>
<keyword evidence="3" id="KW-1185">Reference proteome</keyword>
<evidence type="ECO:0000256" key="1">
    <source>
        <dbReference type="SAM" id="MobiDB-lite"/>
    </source>
</evidence>
<accession>A0A0V8IN45</accession>
<comment type="caution">
    <text evidence="2">The sequence shown here is derived from an EMBL/GenBank/DDBJ whole genome shotgun (WGS) entry which is preliminary data.</text>
</comment>
<evidence type="ECO:0000313" key="3">
    <source>
        <dbReference type="Proteomes" id="UP000053199"/>
    </source>
</evidence>
<reference evidence="2 3" key="1">
    <citation type="journal article" date="2014" name="Arch. Microbiol.">
        <title>Arthrobacter enclensis sp. nov., isolated from sediment sample.</title>
        <authorList>
            <person name="Dastager S.G."/>
            <person name="Liu Q."/>
            <person name="Tang S.K."/>
            <person name="Krishnamurthi S."/>
            <person name="Lee J.C."/>
            <person name="Li W.J."/>
        </authorList>
    </citation>
    <scope>NUCLEOTIDE SEQUENCE [LARGE SCALE GENOMIC DNA]</scope>
    <source>
        <strain evidence="2 3">NIO-1008</strain>
    </source>
</reference>
<evidence type="ECO:0000313" key="2">
    <source>
        <dbReference type="EMBL" id="KSU76095.1"/>
    </source>
</evidence>
<dbReference type="AlphaFoldDB" id="A0A0V8IN45"/>
<organism evidence="2 3">
    <name type="scientific">Pseudarthrobacter enclensis</name>
    <dbReference type="NCBI Taxonomy" id="993070"/>
    <lineage>
        <taxon>Bacteria</taxon>
        <taxon>Bacillati</taxon>
        <taxon>Actinomycetota</taxon>
        <taxon>Actinomycetes</taxon>
        <taxon>Micrococcales</taxon>
        <taxon>Micrococcaceae</taxon>
        <taxon>Pseudarthrobacter</taxon>
    </lineage>
</organism>
<protein>
    <submittedName>
        <fullName evidence="2">Uncharacterized protein</fullName>
    </submittedName>
</protein>